<comment type="caution">
    <text evidence="2">The sequence shown here is derived from an EMBL/GenBank/DDBJ whole genome shotgun (WGS) entry which is preliminary data.</text>
</comment>
<proteinExistence type="predicted"/>
<gene>
    <name evidence="2" type="ORF">FHW12_003316</name>
</gene>
<dbReference type="RefSeq" id="WP_182532117.1">
    <property type="nucleotide sequence ID" value="NZ_JACGXL010000005.1"/>
</dbReference>
<keyword evidence="1" id="KW-0472">Membrane</keyword>
<keyword evidence="3" id="KW-1185">Reference proteome</keyword>
<dbReference type="AlphaFoldDB" id="A0A839F7N6"/>
<keyword evidence="1" id="KW-0812">Transmembrane</keyword>
<evidence type="ECO:0000256" key="1">
    <source>
        <dbReference type="SAM" id="Phobius"/>
    </source>
</evidence>
<sequence length="198" mass="21416">MSRSPRETGAAPAAARRLTTSDLGSALALAVSVFALALGAYQTRLMQSQARASVWPFLSIGYTYSSNVDRDAFIWTVNNNGVGPAKVETVRVTLDGKPMHDWEQVLVALGAPSTSPSMATSSIGGEVIPPNTNRETTVAPIKLNERDVARLFKAAEHRLGMDICYCSVYDECWVAHWQHSRVDAVERCEALGGDAFSN</sequence>
<reference evidence="2 3" key="1">
    <citation type="submission" date="2020-07" db="EMBL/GenBank/DDBJ databases">
        <title>Genomic Encyclopedia of Type Strains, Phase IV (KMG-V): Genome sequencing to study the core and pangenomes of soil and plant-associated prokaryotes.</title>
        <authorList>
            <person name="Whitman W."/>
        </authorList>
    </citation>
    <scope>NUCLEOTIDE SEQUENCE [LARGE SCALE GENOMIC DNA]</scope>
    <source>
        <strain evidence="2 3">RH2WT43</strain>
    </source>
</reference>
<accession>A0A839F7N6</accession>
<protein>
    <submittedName>
        <fullName evidence="2">Uncharacterized protein</fullName>
    </submittedName>
</protein>
<keyword evidence="1" id="KW-1133">Transmembrane helix</keyword>
<dbReference type="EMBL" id="JACGXL010000005">
    <property type="protein sequence ID" value="MBA8889080.1"/>
    <property type="molecule type" value="Genomic_DNA"/>
</dbReference>
<evidence type="ECO:0000313" key="3">
    <source>
        <dbReference type="Proteomes" id="UP000550401"/>
    </source>
</evidence>
<evidence type="ECO:0000313" key="2">
    <source>
        <dbReference type="EMBL" id="MBA8889080.1"/>
    </source>
</evidence>
<name>A0A839F7N6_9GAMM</name>
<feature type="transmembrane region" description="Helical" evidence="1">
    <location>
        <begin position="23"/>
        <end position="41"/>
    </location>
</feature>
<dbReference type="Proteomes" id="UP000550401">
    <property type="component" value="Unassembled WGS sequence"/>
</dbReference>
<organism evidence="2 3">
    <name type="scientific">Dokdonella fugitiva</name>
    <dbReference type="NCBI Taxonomy" id="328517"/>
    <lineage>
        <taxon>Bacteria</taxon>
        <taxon>Pseudomonadati</taxon>
        <taxon>Pseudomonadota</taxon>
        <taxon>Gammaproteobacteria</taxon>
        <taxon>Lysobacterales</taxon>
        <taxon>Rhodanobacteraceae</taxon>
        <taxon>Dokdonella</taxon>
    </lineage>
</organism>